<dbReference type="AlphaFoldDB" id="A0A6J6EGP8"/>
<reference evidence="1" key="1">
    <citation type="submission" date="2020-05" db="EMBL/GenBank/DDBJ databases">
        <authorList>
            <person name="Chiriac C."/>
            <person name="Salcher M."/>
            <person name="Ghai R."/>
            <person name="Kavagutti S V."/>
        </authorList>
    </citation>
    <scope>NUCLEOTIDE SEQUENCE</scope>
</reference>
<name>A0A6J6EGP8_9ZZZZ</name>
<sequence length="304" mass="33289">MTDHNLVFDELLKLSDFPAAQGRPETRVDSALIREGEAAVRAGEPIPRSCYSQFDGFTRYLSPNLELQQKQRAADNWLALVIASGLARHGNITLALVQDGDAGGPYLDITSIDEHIEASLVSNYRILEPKENWFQGVMSLYEWTSIPTSILSTRIYRKVWPAGFSPVVLGSVIAELLVFVFDALRAVSFSILVSFADDPIFDLVPANLFVGPLGVNDTFAQQAIAATRRLEMIPSMSIRAASDELSLGAVSVPEAYEIAADNGDEVGMDTLKQLMSDLKFRAIYAEQTRFALGTILGTARDNLA</sequence>
<proteinExistence type="predicted"/>
<evidence type="ECO:0000313" key="1">
    <source>
        <dbReference type="EMBL" id="CAB4574465.1"/>
    </source>
</evidence>
<protein>
    <submittedName>
        <fullName evidence="1">Unannotated protein</fullName>
    </submittedName>
</protein>
<dbReference type="EMBL" id="CAEZTD010000170">
    <property type="protein sequence ID" value="CAB4574465.1"/>
    <property type="molecule type" value="Genomic_DNA"/>
</dbReference>
<accession>A0A6J6EGP8</accession>
<gene>
    <name evidence="1" type="ORF">UFOPK1591_01494</name>
</gene>
<organism evidence="1">
    <name type="scientific">freshwater metagenome</name>
    <dbReference type="NCBI Taxonomy" id="449393"/>
    <lineage>
        <taxon>unclassified sequences</taxon>
        <taxon>metagenomes</taxon>
        <taxon>ecological metagenomes</taxon>
    </lineage>
</organism>